<feature type="domain" description="HTH cro/C1-type" evidence="1">
    <location>
        <begin position="22"/>
        <end position="76"/>
    </location>
</feature>
<protein>
    <recommendedName>
        <fullName evidence="1">HTH cro/C1-type domain-containing protein</fullName>
    </recommendedName>
</protein>
<dbReference type="Pfam" id="PF01381">
    <property type="entry name" value="HTH_3"/>
    <property type="match status" value="1"/>
</dbReference>
<proteinExistence type="predicted"/>
<evidence type="ECO:0000259" key="1">
    <source>
        <dbReference type="PROSITE" id="PS50943"/>
    </source>
</evidence>
<keyword evidence="3" id="KW-1185">Reference proteome</keyword>
<sequence>MNYYHYYERGNMSDRELIGQGIRRALLRKGLTTTDLARRIGVGSSTVGKWVTSAAIPSPKNLRAVCVHLDVDETDLREGYPDFADDAA</sequence>
<name>A0ABP9NIG6_9PSEU</name>
<evidence type="ECO:0000313" key="3">
    <source>
        <dbReference type="Proteomes" id="UP001500804"/>
    </source>
</evidence>
<organism evidence="2 3">
    <name type="scientific">Pseudonocardia adelaidensis</name>
    <dbReference type="NCBI Taxonomy" id="648754"/>
    <lineage>
        <taxon>Bacteria</taxon>
        <taxon>Bacillati</taxon>
        <taxon>Actinomycetota</taxon>
        <taxon>Actinomycetes</taxon>
        <taxon>Pseudonocardiales</taxon>
        <taxon>Pseudonocardiaceae</taxon>
        <taxon>Pseudonocardia</taxon>
    </lineage>
</organism>
<dbReference type="SMART" id="SM00530">
    <property type="entry name" value="HTH_XRE"/>
    <property type="match status" value="1"/>
</dbReference>
<dbReference type="SUPFAM" id="SSF47413">
    <property type="entry name" value="lambda repressor-like DNA-binding domains"/>
    <property type="match status" value="1"/>
</dbReference>
<dbReference type="EMBL" id="BAABJO010000010">
    <property type="protein sequence ID" value="GAA5121716.1"/>
    <property type="molecule type" value="Genomic_DNA"/>
</dbReference>
<dbReference type="RefSeq" id="WP_345605756.1">
    <property type="nucleotide sequence ID" value="NZ_BAABJO010000010.1"/>
</dbReference>
<dbReference type="InterPro" id="IPR001387">
    <property type="entry name" value="Cro/C1-type_HTH"/>
</dbReference>
<dbReference type="PROSITE" id="PS50943">
    <property type="entry name" value="HTH_CROC1"/>
    <property type="match status" value="1"/>
</dbReference>
<dbReference type="Gene3D" id="1.10.260.40">
    <property type="entry name" value="lambda repressor-like DNA-binding domains"/>
    <property type="match status" value="1"/>
</dbReference>
<reference evidence="3" key="1">
    <citation type="journal article" date="2019" name="Int. J. Syst. Evol. Microbiol.">
        <title>The Global Catalogue of Microorganisms (GCM) 10K type strain sequencing project: providing services to taxonomists for standard genome sequencing and annotation.</title>
        <authorList>
            <consortium name="The Broad Institute Genomics Platform"/>
            <consortium name="The Broad Institute Genome Sequencing Center for Infectious Disease"/>
            <person name="Wu L."/>
            <person name="Ma J."/>
        </authorList>
    </citation>
    <scope>NUCLEOTIDE SEQUENCE [LARGE SCALE GENOMIC DNA]</scope>
    <source>
        <strain evidence="3">JCM 18302</strain>
    </source>
</reference>
<accession>A0ABP9NIG6</accession>
<dbReference type="CDD" id="cd00093">
    <property type="entry name" value="HTH_XRE"/>
    <property type="match status" value="1"/>
</dbReference>
<gene>
    <name evidence="2" type="ORF">GCM10023320_30920</name>
</gene>
<dbReference type="InterPro" id="IPR010982">
    <property type="entry name" value="Lambda_DNA-bd_dom_sf"/>
</dbReference>
<comment type="caution">
    <text evidence="2">The sequence shown here is derived from an EMBL/GenBank/DDBJ whole genome shotgun (WGS) entry which is preliminary data.</text>
</comment>
<dbReference type="Proteomes" id="UP001500804">
    <property type="component" value="Unassembled WGS sequence"/>
</dbReference>
<evidence type="ECO:0000313" key="2">
    <source>
        <dbReference type="EMBL" id="GAA5121716.1"/>
    </source>
</evidence>